<dbReference type="Proteomes" id="UP001152755">
    <property type="component" value="Unassembled WGS sequence"/>
</dbReference>
<dbReference type="InterPro" id="IPR001647">
    <property type="entry name" value="HTH_TetR"/>
</dbReference>
<dbReference type="InterPro" id="IPR050109">
    <property type="entry name" value="HTH-type_TetR-like_transc_reg"/>
</dbReference>
<dbReference type="PANTHER" id="PTHR30055">
    <property type="entry name" value="HTH-TYPE TRANSCRIPTIONAL REGULATOR RUTR"/>
    <property type="match status" value="1"/>
</dbReference>
<feature type="DNA-binding region" description="H-T-H motif" evidence="2">
    <location>
        <begin position="43"/>
        <end position="62"/>
    </location>
</feature>
<keyword evidence="6" id="KW-1185">Reference proteome</keyword>
<gene>
    <name evidence="5" type="ORF">NVS88_19055</name>
</gene>
<evidence type="ECO:0000256" key="3">
    <source>
        <dbReference type="SAM" id="MobiDB-lite"/>
    </source>
</evidence>
<dbReference type="PANTHER" id="PTHR30055:SF226">
    <property type="entry name" value="HTH-TYPE TRANSCRIPTIONAL REGULATOR PKSA"/>
    <property type="match status" value="1"/>
</dbReference>
<evidence type="ECO:0000256" key="2">
    <source>
        <dbReference type="PROSITE-ProRule" id="PRU00335"/>
    </source>
</evidence>
<keyword evidence="1 2" id="KW-0238">DNA-binding</keyword>
<feature type="compositionally biased region" description="Basic and acidic residues" evidence="3">
    <location>
        <begin position="11"/>
        <end position="21"/>
    </location>
</feature>
<dbReference type="GO" id="GO:0003700">
    <property type="term" value="F:DNA-binding transcription factor activity"/>
    <property type="evidence" value="ECO:0007669"/>
    <property type="project" value="TreeGrafter"/>
</dbReference>
<comment type="caution">
    <text evidence="5">The sequence shown here is derived from an EMBL/GenBank/DDBJ whole genome shotgun (WGS) entry which is preliminary data.</text>
</comment>
<accession>A0A9X4RFF2</accession>
<dbReference type="PROSITE" id="PS50977">
    <property type="entry name" value="HTH_TETR_2"/>
    <property type="match status" value="1"/>
</dbReference>
<dbReference type="InterPro" id="IPR009057">
    <property type="entry name" value="Homeodomain-like_sf"/>
</dbReference>
<feature type="domain" description="HTH tetR-type" evidence="4">
    <location>
        <begin position="20"/>
        <end position="80"/>
    </location>
</feature>
<dbReference type="Gene3D" id="1.10.357.10">
    <property type="entry name" value="Tetracycline Repressor, domain 2"/>
    <property type="match status" value="1"/>
</dbReference>
<name>A0A9X4RFF2_9ACTN</name>
<dbReference type="AlphaFoldDB" id="A0A9X4RFF2"/>
<dbReference type="Pfam" id="PF00440">
    <property type="entry name" value="TetR_N"/>
    <property type="match status" value="1"/>
</dbReference>
<evidence type="ECO:0000313" key="6">
    <source>
        <dbReference type="Proteomes" id="UP001152755"/>
    </source>
</evidence>
<sequence length="240" mass="26273">MTTTAGPGRPRLTEPRRPGQTAREEILDAAAELFTEKGYAATSTRAIAESVGIRQASLYHHFSTKHEILDALLADTVRAPQQFAERLAEHDGPATELLYTLMLFDAVHLSSGRWNLGALYLLPVIRSADFAGFRARRTELMDAYRALALRALDELKVPQDWAAPREALAGLPFRLVESVINERSDNMAGAHAPLHPPRLFADTAIRMLGYQGSVDALYETAQRLTAAITEDAGIPVAVEA</sequence>
<dbReference type="SUPFAM" id="SSF46689">
    <property type="entry name" value="Homeodomain-like"/>
    <property type="match status" value="1"/>
</dbReference>
<dbReference type="RefSeq" id="WP_332520613.1">
    <property type="nucleotide sequence ID" value="NZ_JANRHA010000015.1"/>
</dbReference>
<evidence type="ECO:0000259" key="4">
    <source>
        <dbReference type="PROSITE" id="PS50977"/>
    </source>
</evidence>
<proteinExistence type="predicted"/>
<protein>
    <submittedName>
        <fullName evidence="5">TetR/AcrR family transcriptional regulator</fullName>
    </submittedName>
</protein>
<evidence type="ECO:0000256" key="1">
    <source>
        <dbReference type="ARBA" id="ARBA00023125"/>
    </source>
</evidence>
<evidence type="ECO:0000313" key="5">
    <source>
        <dbReference type="EMBL" id="MDG3016654.1"/>
    </source>
</evidence>
<dbReference type="EMBL" id="JANRHA010000015">
    <property type="protein sequence ID" value="MDG3016654.1"/>
    <property type="molecule type" value="Genomic_DNA"/>
</dbReference>
<reference evidence="5" key="1">
    <citation type="submission" date="2022-08" db="EMBL/GenBank/DDBJ databases">
        <title>Genome analysis of Corynebacteriales strain.</title>
        <authorList>
            <person name="Lee S.D."/>
        </authorList>
    </citation>
    <scope>NUCLEOTIDE SEQUENCE</scope>
    <source>
        <strain evidence="5">D3-21</strain>
    </source>
</reference>
<dbReference type="PRINTS" id="PR00455">
    <property type="entry name" value="HTHTETR"/>
</dbReference>
<dbReference type="GO" id="GO:0000976">
    <property type="term" value="F:transcription cis-regulatory region binding"/>
    <property type="evidence" value="ECO:0007669"/>
    <property type="project" value="TreeGrafter"/>
</dbReference>
<organism evidence="5 6">
    <name type="scientific">Speluncibacter jeojiensis</name>
    <dbReference type="NCBI Taxonomy" id="2710754"/>
    <lineage>
        <taxon>Bacteria</taxon>
        <taxon>Bacillati</taxon>
        <taxon>Actinomycetota</taxon>
        <taxon>Actinomycetes</taxon>
        <taxon>Mycobacteriales</taxon>
        <taxon>Speluncibacteraceae</taxon>
        <taxon>Speluncibacter</taxon>
    </lineage>
</organism>
<feature type="region of interest" description="Disordered" evidence="3">
    <location>
        <begin position="1"/>
        <end position="21"/>
    </location>
</feature>